<keyword evidence="3" id="KW-1185">Reference proteome</keyword>
<comment type="caution">
    <text evidence="2">The sequence shown here is derived from an EMBL/GenBank/DDBJ whole genome shotgun (WGS) entry which is preliminary data.</text>
</comment>
<sequence>MEASYGLTQLPLSAGTLQFGFTLAAFWGIYGFLPESLIFVLYFVVTPYLPPGLEPVSSWPFIQDHQMIMFNTAHIILILALIQYFIYRGSPIKFISVTEYPGNLLGFLTLSLALRFVFRMSYLFILDRWDGNGCHSLVCCSEEKTVSVNDPAAVAQASELWLFFVWRTIGEVAKGAIMVSATLSYVNANLVTPKRLFL</sequence>
<reference evidence="2 3" key="1">
    <citation type="journal article" date="2015" name="Genome Biol. Evol.">
        <title>Comparative Genomics of a Bacterivorous Green Alga Reveals Evolutionary Causalities and Consequences of Phago-Mixotrophic Mode of Nutrition.</title>
        <authorList>
            <person name="Burns J.A."/>
            <person name="Paasch A."/>
            <person name="Narechania A."/>
            <person name="Kim E."/>
        </authorList>
    </citation>
    <scope>NUCLEOTIDE SEQUENCE [LARGE SCALE GENOMIC DNA]</scope>
    <source>
        <strain evidence="2 3">PLY_AMNH</strain>
    </source>
</reference>
<protein>
    <submittedName>
        <fullName evidence="2">Uncharacterized protein</fullName>
    </submittedName>
</protein>
<keyword evidence="1" id="KW-1133">Transmembrane helix</keyword>
<evidence type="ECO:0000313" key="2">
    <source>
        <dbReference type="EMBL" id="KAK3251989.1"/>
    </source>
</evidence>
<keyword evidence="1" id="KW-0812">Transmembrane</keyword>
<organism evidence="2 3">
    <name type="scientific">Cymbomonas tetramitiformis</name>
    <dbReference type="NCBI Taxonomy" id="36881"/>
    <lineage>
        <taxon>Eukaryota</taxon>
        <taxon>Viridiplantae</taxon>
        <taxon>Chlorophyta</taxon>
        <taxon>Pyramimonadophyceae</taxon>
        <taxon>Pyramimonadales</taxon>
        <taxon>Pyramimonadaceae</taxon>
        <taxon>Cymbomonas</taxon>
    </lineage>
</organism>
<feature type="transmembrane region" description="Helical" evidence="1">
    <location>
        <begin position="68"/>
        <end position="88"/>
    </location>
</feature>
<dbReference type="EMBL" id="LGRX02025689">
    <property type="protein sequence ID" value="KAK3251989.1"/>
    <property type="molecule type" value="Genomic_DNA"/>
</dbReference>
<keyword evidence="1" id="KW-0472">Membrane</keyword>
<gene>
    <name evidence="2" type="ORF">CYMTET_38698</name>
</gene>
<evidence type="ECO:0000313" key="3">
    <source>
        <dbReference type="Proteomes" id="UP001190700"/>
    </source>
</evidence>
<dbReference type="AlphaFoldDB" id="A0AAE0CCX6"/>
<accession>A0AAE0CCX6</accession>
<feature type="transmembrane region" description="Helical" evidence="1">
    <location>
        <begin position="100"/>
        <end position="118"/>
    </location>
</feature>
<name>A0AAE0CCX6_9CHLO</name>
<evidence type="ECO:0000256" key="1">
    <source>
        <dbReference type="SAM" id="Phobius"/>
    </source>
</evidence>
<proteinExistence type="predicted"/>
<dbReference type="Proteomes" id="UP001190700">
    <property type="component" value="Unassembled WGS sequence"/>
</dbReference>